<reference evidence="2 3" key="1">
    <citation type="journal article" date="2019" name="Nat. Med.">
        <title>A library of human gut bacterial isolates paired with longitudinal multiomics data enables mechanistic microbiome research.</title>
        <authorList>
            <person name="Poyet M."/>
            <person name="Groussin M."/>
            <person name="Gibbons S.M."/>
            <person name="Avila-Pacheco J."/>
            <person name="Jiang X."/>
            <person name="Kearney S.M."/>
            <person name="Perrotta A.R."/>
            <person name="Berdy B."/>
            <person name="Zhao S."/>
            <person name="Lieberman T.D."/>
            <person name="Swanson P.K."/>
            <person name="Smith M."/>
            <person name="Roesemann S."/>
            <person name="Alexander J.E."/>
            <person name="Rich S.A."/>
            <person name="Livny J."/>
            <person name="Vlamakis H."/>
            <person name="Clish C."/>
            <person name="Bullock K."/>
            <person name="Deik A."/>
            <person name="Scott J."/>
            <person name="Pierce K.A."/>
            <person name="Xavier R.J."/>
            <person name="Alm E.J."/>
        </authorList>
    </citation>
    <scope>NUCLEOTIDE SEQUENCE [LARGE SCALE GENOMIC DNA]</scope>
    <source>
        <strain evidence="2 3">BIOML-A1</strain>
    </source>
</reference>
<dbReference type="InterPro" id="IPR035919">
    <property type="entry name" value="EAL_sf"/>
</dbReference>
<organism evidence="2 3">
    <name type="scientific">Lachnospira eligens</name>
    <dbReference type="NCBI Taxonomy" id="39485"/>
    <lineage>
        <taxon>Bacteria</taxon>
        <taxon>Bacillati</taxon>
        <taxon>Bacillota</taxon>
        <taxon>Clostridia</taxon>
        <taxon>Lachnospirales</taxon>
        <taxon>Lachnospiraceae</taxon>
        <taxon>Lachnospira</taxon>
    </lineage>
</organism>
<dbReference type="SUPFAM" id="SSF55073">
    <property type="entry name" value="Nucleotide cyclase"/>
    <property type="match status" value="1"/>
</dbReference>
<name>A0A7C9KWC2_9FIRM</name>
<gene>
    <name evidence="2" type="ORF">GKE48_05180</name>
</gene>
<dbReference type="InterPro" id="IPR050706">
    <property type="entry name" value="Cyclic-di-GMP_PDE-like"/>
</dbReference>
<accession>A0A7C9KWC2</accession>
<proteinExistence type="predicted"/>
<evidence type="ECO:0000259" key="1">
    <source>
        <dbReference type="PROSITE" id="PS50883"/>
    </source>
</evidence>
<dbReference type="SMART" id="SM00052">
    <property type="entry name" value="EAL"/>
    <property type="match status" value="1"/>
</dbReference>
<dbReference type="Pfam" id="PF00990">
    <property type="entry name" value="GGDEF"/>
    <property type="match status" value="1"/>
</dbReference>
<dbReference type="InterPro" id="IPR000160">
    <property type="entry name" value="GGDEF_dom"/>
</dbReference>
<dbReference type="PROSITE" id="PS50883">
    <property type="entry name" value="EAL"/>
    <property type="match status" value="1"/>
</dbReference>
<dbReference type="Gene3D" id="3.30.70.270">
    <property type="match status" value="1"/>
</dbReference>
<dbReference type="Proteomes" id="UP000481964">
    <property type="component" value="Unassembled WGS sequence"/>
</dbReference>
<feature type="domain" description="EAL" evidence="1">
    <location>
        <begin position="178"/>
        <end position="432"/>
    </location>
</feature>
<dbReference type="GO" id="GO:0071111">
    <property type="term" value="F:cyclic-guanylate-specific phosphodiesterase activity"/>
    <property type="evidence" value="ECO:0007669"/>
    <property type="project" value="InterPro"/>
</dbReference>
<dbReference type="CDD" id="cd01948">
    <property type="entry name" value="EAL"/>
    <property type="match status" value="1"/>
</dbReference>
<dbReference type="InterPro" id="IPR029787">
    <property type="entry name" value="Nucleotide_cyclase"/>
</dbReference>
<dbReference type="PANTHER" id="PTHR33121:SF79">
    <property type="entry name" value="CYCLIC DI-GMP PHOSPHODIESTERASE PDED-RELATED"/>
    <property type="match status" value="1"/>
</dbReference>
<comment type="caution">
    <text evidence="2">The sequence shown here is derived from an EMBL/GenBank/DDBJ whole genome shotgun (WGS) entry which is preliminary data.</text>
</comment>
<dbReference type="PANTHER" id="PTHR33121">
    <property type="entry name" value="CYCLIC DI-GMP PHOSPHODIESTERASE PDEF"/>
    <property type="match status" value="1"/>
</dbReference>
<dbReference type="SUPFAM" id="SSF141868">
    <property type="entry name" value="EAL domain-like"/>
    <property type="match status" value="1"/>
</dbReference>
<dbReference type="Gene3D" id="3.20.20.450">
    <property type="entry name" value="EAL domain"/>
    <property type="match status" value="1"/>
</dbReference>
<dbReference type="InterPro" id="IPR001633">
    <property type="entry name" value="EAL_dom"/>
</dbReference>
<dbReference type="Pfam" id="PF00563">
    <property type="entry name" value="EAL"/>
    <property type="match status" value="1"/>
</dbReference>
<sequence length="439" mass="50080">MYMRSGIVMGGCYLGMAGHDVFNNKVREIVNTNEHRVVLLALDISNFKYINDFYGMDEGDKVMQDIADFYFVNEPLCLASHGIGFDQFRGAYKVDNMTNEDVVGYIARKNRIFEKELSERYPLVYQHVYVGLYFYDDSSLDVRMAVDRANLAKKSTKGRFDIPCCVYSADNCNEYLEHMDMSNEFVRACEEERIEIFLQPKISVSHNCVAGAEALVRMKTRAGELVSPARFVPVLEHTGMIGKLDDIMLDKTFAFQRQCIDKGIKPVPVSVNISRQRFTSEDLLKYMLQLQDKYQIDSSLIELEILETTFIDALDAMIDVINALRAKGFKINVDDFGSGYSSLNQIANIPADIIKFDRVFASRSLKSDKGRLVIKSLIEMLKMVEYELVFEGVETKEDLDTVVSYGCDVIQGFYFDRPLPANEFVNKYYTGSREITDGT</sequence>
<evidence type="ECO:0000313" key="2">
    <source>
        <dbReference type="EMBL" id="MSC56847.1"/>
    </source>
</evidence>
<dbReference type="AlphaFoldDB" id="A0A7C9KWC2"/>
<protein>
    <submittedName>
        <fullName evidence="2">EAL domain-containing protein</fullName>
    </submittedName>
</protein>
<dbReference type="EMBL" id="WKRD01000003">
    <property type="protein sequence ID" value="MSC56847.1"/>
    <property type="molecule type" value="Genomic_DNA"/>
</dbReference>
<dbReference type="InterPro" id="IPR043128">
    <property type="entry name" value="Rev_trsase/Diguanyl_cyclase"/>
</dbReference>
<evidence type="ECO:0000313" key="3">
    <source>
        <dbReference type="Proteomes" id="UP000481964"/>
    </source>
</evidence>